<dbReference type="PROSITE" id="PS51257">
    <property type="entry name" value="PROKAR_LIPOPROTEIN"/>
    <property type="match status" value="1"/>
</dbReference>
<dbReference type="InterPro" id="IPR016047">
    <property type="entry name" value="M23ase_b-sheet_dom"/>
</dbReference>
<dbReference type="CDD" id="cd12797">
    <property type="entry name" value="M23_peptidase"/>
    <property type="match status" value="1"/>
</dbReference>
<dbReference type="Gene3D" id="2.70.70.10">
    <property type="entry name" value="Glucose Permease (Domain IIA)"/>
    <property type="match status" value="1"/>
</dbReference>
<evidence type="ECO:0000313" key="2">
    <source>
        <dbReference type="EMBL" id="MCY1077563.1"/>
    </source>
</evidence>
<dbReference type="PANTHER" id="PTHR21666:SF270">
    <property type="entry name" value="MUREIN HYDROLASE ACTIVATOR ENVC"/>
    <property type="match status" value="1"/>
</dbReference>
<name>A0ABT4A7C3_9BACT</name>
<accession>A0ABT4A7C3</accession>
<dbReference type="Pfam" id="PF08310">
    <property type="entry name" value="LGFP"/>
    <property type="match status" value="5"/>
</dbReference>
<evidence type="ECO:0000259" key="1">
    <source>
        <dbReference type="Pfam" id="PF01551"/>
    </source>
</evidence>
<organism evidence="2 3">
    <name type="scientific">Archangium lansingense</name>
    <dbReference type="NCBI Taxonomy" id="2995310"/>
    <lineage>
        <taxon>Bacteria</taxon>
        <taxon>Pseudomonadati</taxon>
        <taxon>Myxococcota</taxon>
        <taxon>Myxococcia</taxon>
        <taxon>Myxococcales</taxon>
        <taxon>Cystobacterineae</taxon>
        <taxon>Archangiaceae</taxon>
        <taxon>Archangium</taxon>
    </lineage>
</organism>
<sequence>MKVEGLLNPRTWLSGLSLAFLLSGTGCGSESPNADTQEAPTQEATLTNALARPNFQAPFPCGQSWTYSHHSAEVRRALDFVKNGGGTNGQPQLASAAGYATRHFESGGAGNYIKIDHGGGWTTYYFHLSAFSVPSGIQVAQGQQIGVTGSTGASSGAHVHYEQLLNGVGQDIILNGVSLAPYPGSYGSRSITSNNCTTCVIVGDIKAKYDAVNGPVLLGKCQAGELSTPDGVGRFNHFERGSIYWTPTLGAHVVMGQIRIKWEQLGWEVSVLGYPITDELTTPDGVGRYNHFERGSIYWTEATGAWEIHGDIRAKWEQLGWERSELGYPTTGETKTPDGAGRYNHFQNGSIYWTQATGAHEVRGLIRAKWEQLGWEKSYLGYPTTDEQATPDGVGRYNHFERGSIYFTPATGAHEVIGDINAKWIALGREAGLLGYPLTDETKTPDGVGRFNHFQNGSIYWTSTTGAHEVHGPIRAKWESLGWETGALGYPVKDEYAVTGGRESEFQKGFLTLNTATNTVTVRMK</sequence>
<dbReference type="InterPro" id="IPR050570">
    <property type="entry name" value="Cell_wall_metabolism_enzyme"/>
</dbReference>
<dbReference type="SUPFAM" id="SSF51261">
    <property type="entry name" value="Duplicated hybrid motif"/>
    <property type="match status" value="1"/>
</dbReference>
<feature type="domain" description="M23ase beta-sheet core" evidence="1">
    <location>
        <begin position="87"/>
        <end position="168"/>
    </location>
</feature>
<dbReference type="Pfam" id="PF01551">
    <property type="entry name" value="Peptidase_M23"/>
    <property type="match status" value="1"/>
</dbReference>
<dbReference type="RefSeq" id="WP_267536386.1">
    <property type="nucleotide sequence ID" value="NZ_JAPNKA010000001.1"/>
</dbReference>
<keyword evidence="3" id="KW-1185">Reference proteome</keyword>
<dbReference type="Proteomes" id="UP001207654">
    <property type="component" value="Unassembled WGS sequence"/>
</dbReference>
<dbReference type="InterPro" id="IPR011055">
    <property type="entry name" value="Dup_hybrid_motif"/>
</dbReference>
<comment type="caution">
    <text evidence="2">The sequence shown here is derived from an EMBL/GenBank/DDBJ whole genome shotgun (WGS) entry which is preliminary data.</text>
</comment>
<reference evidence="2 3" key="1">
    <citation type="submission" date="2022-11" db="EMBL/GenBank/DDBJ databases">
        <title>Minimal conservation of predation-associated metabolite biosynthetic gene clusters underscores biosynthetic potential of Myxococcota including descriptions for ten novel species: Archangium lansinium sp. nov., Myxococcus landrumus sp. nov., Nannocystis bai.</title>
        <authorList>
            <person name="Ahearne A."/>
            <person name="Stevens C."/>
            <person name="Phillips K."/>
        </authorList>
    </citation>
    <scope>NUCLEOTIDE SEQUENCE [LARGE SCALE GENOMIC DNA]</scope>
    <source>
        <strain evidence="2 3">MIWBW</strain>
    </source>
</reference>
<gene>
    <name evidence="2" type="ORF">OV287_24130</name>
</gene>
<dbReference type="EMBL" id="JAPNKA010000001">
    <property type="protein sequence ID" value="MCY1077563.1"/>
    <property type="molecule type" value="Genomic_DNA"/>
</dbReference>
<evidence type="ECO:0000313" key="3">
    <source>
        <dbReference type="Proteomes" id="UP001207654"/>
    </source>
</evidence>
<proteinExistence type="predicted"/>
<dbReference type="InterPro" id="IPR013207">
    <property type="entry name" value="LGFP"/>
</dbReference>
<dbReference type="PANTHER" id="PTHR21666">
    <property type="entry name" value="PEPTIDASE-RELATED"/>
    <property type="match status" value="1"/>
</dbReference>
<protein>
    <submittedName>
        <fullName evidence="2">Peptidoglycan DD-metalloendopeptidase family protein</fullName>
    </submittedName>
</protein>